<dbReference type="GO" id="GO:0016829">
    <property type="term" value="F:lyase activity"/>
    <property type="evidence" value="ECO:0007669"/>
    <property type="project" value="UniProtKB-KW"/>
</dbReference>
<evidence type="ECO:0000256" key="3">
    <source>
        <dbReference type="ARBA" id="ARBA00011233"/>
    </source>
</evidence>
<dbReference type="RefSeq" id="WP_165105177.1">
    <property type="nucleotide sequence ID" value="NZ_JAAKYA010000006.1"/>
</dbReference>
<dbReference type="CDD" id="cd00452">
    <property type="entry name" value="KDPG_aldolase"/>
    <property type="match status" value="1"/>
</dbReference>
<dbReference type="PROSITE" id="PS00160">
    <property type="entry name" value="ALDOLASE_KDPG_KHG_2"/>
    <property type="match status" value="1"/>
</dbReference>
<gene>
    <name evidence="6" type="ORF">G4L39_00710</name>
</gene>
<dbReference type="InterPro" id="IPR013785">
    <property type="entry name" value="Aldolase_TIM"/>
</dbReference>
<keyword evidence="4" id="KW-0456">Lyase</keyword>
<evidence type="ECO:0000256" key="5">
    <source>
        <dbReference type="ARBA" id="ARBA00023277"/>
    </source>
</evidence>
<dbReference type="PANTHER" id="PTHR30246:SF1">
    <property type="entry name" value="2-DEHYDRO-3-DEOXY-6-PHOSPHOGALACTONATE ALDOLASE-RELATED"/>
    <property type="match status" value="1"/>
</dbReference>
<protein>
    <submittedName>
        <fullName evidence="6">Bifunctional 4-hydroxy-2-oxoglutarate aldolase/2-dehydro-3-deoxy-phosphogluconate aldolase</fullName>
    </submittedName>
</protein>
<dbReference type="NCBIfam" id="TIGR01182">
    <property type="entry name" value="eda"/>
    <property type="match status" value="1"/>
</dbReference>
<dbReference type="AlphaFoldDB" id="A0A6M1RKB9"/>
<sequence length="220" mass="23212">MRTRDQILQALTDPGVIAVVRARSREQVLPLTEALLAGGVRAVEITLTTPEACAAIEEARRRFENDALIGAGTVLNADQCRAVLASGAEFVVTPLARPDFVPIIFTGGAVSVIGAFTPTEAQWAHEAGADFIKLFPAELLGPGFVRSVRAPMPHLRFIPTGGVTLENLAEWFQAGCPAVGVGSALVSREILAANDWAELKRRATAYAEAARAARAGTKAA</sequence>
<organism evidence="6 7">
    <name type="scientific">Limisphaera ngatamarikiensis</name>
    <dbReference type="NCBI Taxonomy" id="1324935"/>
    <lineage>
        <taxon>Bacteria</taxon>
        <taxon>Pseudomonadati</taxon>
        <taxon>Verrucomicrobiota</taxon>
        <taxon>Verrucomicrobiia</taxon>
        <taxon>Limisphaerales</taxon>
        <taxon>Limisphaeraceae</taxon>
        <taxon>Limisphaera</taxon>
    </lineage>
</organism>
<evidence type="ECO:0000256" key="4">
    <source>
        <dbReference type="ARBA" id="ARBA00023239"/>
    </source>
</evidence>
<dbReference type="Proteomes" id="UP000477311">
    <property type="component" value="Unassembled WGS sequence"/>
</dbReference>
<evidence type="ECO:0000256" key="1">
    <source>
        <dbReference type="ARBA" id="ARBA00004761"/>
    </source>
</evidence>
<evidence type="ECO:0000313" key="7">
    <source>
        <dbReference type="Proteomes" id="UP000477311"/>
    </source>
</evidence>
<evidence type="ECO:0000313" key="6">
    <source>
        <dbReference type="EMBL" id="NGO37927.1"/>
    </source>
</evidence>
<proteinExistence type="inferred from homology"/>
<comment type="similarity">
    <text evidence="2">Belongs to the KHG/KDPG aldolase family.</text>
</comment>
<keyword evidence="5" id="KW-0119">Carbohydrate metabolism</keyword>
<dbReference type="EMBL" id="JAAKYA010000006">
    <property type="protein sequence ID" value="NGO37927.1"/>
    <property type="molecule type" value="Genomic_DNA"/>
</dbReference>
<dbReference type="InterPro" id="IPR000887">
    <property type="entry name" value="Aldlse_KDPG_KHG"/>
</dbReference>
<comment type="subunit">
    <text evidence="3">Homotrimer.</text>
</comment>
<accession>A0A6M1RKB9</accession>
<keyword evidence="7" id="KW-1185">Reference proteome</keyword>
<dbReference type="Pfam" id="PF01081">
    <property type="entry name" value="Aldolase"/>
    <property type="match status" value="1"/>
</dbReference>
<evidence type="ECO:0000256" key="2">
    <source>
        <dbReference type="ARBA" id="ARBA00006906"/>
    </source>
</evidence>
<dbReference type="SUPFAM" id="SSF51569">
    <property type="entry name" value="Aldolase"/>
    <property type="match status" value="1"/>
</dbReference>
<comment type="pathway">
    <text evidence="1">Carbohydrate acid metabolism.</text>
</comment>
<name>A0A6M1RKB9_9BACT</name>
<dbReference type="Gene3D" id="3.20.20.70">
    <property type="entry name" value="Aldolase class I"/>
    <property type="match status" value="1"/>
</dbReference>
<dbReference type="PANTHER" id="PTHR30246">
    <property type="entry name" value="2-KETO-3-DEOXY-6-PHOSPHOGLUCONATE ALDOLASE"/>
    <property type="match status" value="1"/>
</dbReference>
<reference evidence="6 7" key="1">
    <citation type="submission" date="2020-02" db="EMBL/GenBank/DDBJ databases">
        <title>Draft genome sequence of Limisphaera ngatamarikiensis NGM72.4T, a thermophilic Verrucomicrobia grouped in subdivision 3.</title>
        <authorList>
            <person name="Carere C.R."/>
            <person name="Steen J."/>
            <person name="Hugenholtz P."/>
            <person name="Stott M.B."/>
        </authorList>
    </citation>
    <scope>NUCLEOTIDE SEQUENCE [LARGE SCALE GENOMIC DNA]</scope>
    <source>
        <strain evidence="6 7">NGM72.4</strain>
    </source>
</reference>
<comment type="caution">
    <text evidence="6">The sequence shown here is derived from an EMBL/GenBank/DDBJ whole genome shotgun (WGS) entry which is preliminary data.</text>
</comment>
<dbReference type="InterPro" id="IPR031338">
    <property type="entry name" value="KDPG/KHG_AS_2"/>
</dbReference>